<dbReference type="Proteomes" id="UP000070675">
    <property type="component" value="Unassembled WGS sequence"/>
</dbReference>
<evidence type="ECO:0000259" key="3">
    <source>
        <dbReference type="Pfam" id="PF13614"/>
    </source>
</evidence>
<dbReference type="EMBL" id="LSCR01000009">
    <property type="protein sequence ID" value="KXB34936.1"/>
    <property type="molecule type" value="Genomic_DNA"/>
</dbReference>
<feature type="domain" description="AAA" evidence="3">
    <location>
        <begin position="16"/>
        <end position="191"/>
    </location>
</feature>
<keyword evidence="5" id="KW-1185">Reference proteome</keyword>
<dbReference type="RefSeq" id="WP_066305202.1">
    <property type="nucleotide sequence ID" value="NZ_KQ959489.1"/>
</dbReference>
<evidence type="ECO:0000256" key="1">
    <source>
        <dbReference type="ARBA" id="ARBA00006976"/>
    </source>
</evidence>
<protein>
    <submittedName>
        <fullName evidence="4">Sporulation initiation inhibitor protein Soj</fullName>
    </submittedName>
</protein>
<accession>A0A133XVF3</accession>
<dbReference type="PIRSF" id="PIRSF009320">
    <property type="entry name" value="Nuc_binding_HP_1000"/>
    <property type="match status" value="1"/>
</dbReference>
<dbReference type="Pfam" id="PF13614">
    <property type="entry name" value="AAA_31"/>
    <property type="match status" value="1"/>
</dbReference>
<dbReference type="Gene3D" id="3.40.50.300">
    <property type="entry name" value="P-loop containing nucleotide triphosphate hydrolases"/>
    <property type="match status" value="1"/>
</dbReference>
<evidence type="ECO:0000313" key="4">
    <source>
        <dbReference type="EMBL" id="KXB34936.1"/>
    </source>
</evidence>
<dbReference type="AlphaFoldDB" id="A0A133XVF3"/>
<dbReference type="OrthoDB" id="9815116at2"/>
<dbReference type="PANTHER" id="PTHR13696">
    <property type="entry name" value="P-LOOP CONTAINING NUCLEOSIDE TRIPHOSPHATE HYDROLASE"/>
    <property type="match status" value="1"/>
</dbReference>
<evidence type="ECO:0000256" key="2">
    <source>
        <dbReference type="ARBA" id="ARBA00059092"/>
    </source>
</evidence>
<name>A0A133XVF3_9ACTN</name>
<proteinExistence type="inferred from homology"/>
<dbReference type="CDD" id="cd02042">
    <property type="entry name" value="ParAB_family"/>
    <property type="match status" value="1"/>
</dbReference>
<comment type="caution">
    <text evidence="4">The sequence shown here is derived from an EMBL/GenBank/DDBJ whole genome shotgun (WGS) entry which is preliminary data.</text>
</comment>
<dbReference type="FunFam" id="3.40.50.300:FF:000285">
    <property type="entry name" value="Sporulation initiation inhibitor Soj"/>
    <property type="match status" value="1"/>
</dbReference>
<organism evidence="4 5">
    <name type="scientific">Atopobium deltae</name>
    <dbReference type="NCBI Taxonomy" id="1393034"/>
    <lineage>
        <taxon>Bacteria</taxon>
        <taxon>Bacillati</taxon>
        <taxon>Actinomycetota</taxon>
        <taxon>Coriobacteriia</taxon>
        <taxon>Coriobacteriales</taxon>
        <taxon>Atopobiaceae</taxon>
        <taxon>Atopobium</taxon>
    </lineage>
</organism>
<dbReference type="SUPFAM" id="SSF52540">
    <property type="entry name" value="P-loop containing nucleoside triphosphate hydrolases"/>
    <property type="match status" value="1"/>
</dbReference>
<reference evidence="5" key="1">
    <citation type="submission" date="2016-01" db="EMBL/GenBank/DDBJ databases">
        <authorList>
            <person name="Mitreva M."/>
            <person name="Pepin K.H."/>
            <person name="Mihindukulasuriya K.A."/>
            <person name="Fulton R."/>
            <person name="Fronick C."/>
            <person name="O'Laughlin M."/>
            <person name="Miner T."/>
            <person name="Herter B."/>
            <person name="Rosa B.A."/>
            <person name="Cordes M."/>
            <person name="Tomlinson C."/>
            <person name="Wollam A."/>
            <person name="Palsikar V.B."/>
            <person name="Mardis E.R."/>
            <person name="Wilson R.K."/>
        </authorList>
    </citation>
    <scope>NUCLEOTIDE SEQUENCE [LARGE SCALE GENOMIC DNA]</scope>
    <source>
        <strain evidence="5">DNF00019</strain>
    </source>
</reference>
<dbReference type="InterPro" id="IPR050678">
    <property type="entry name" value="DNA_Partitioning_ATPase"/>
</dbReference>
<comment type="similarity">
    <text evidence="1">Belongs to the ParA family.</text>
</comment>
<dbReference type="InterPro" id="IPR025669">
    <property type="entry name" value="AAA_dom"/>
</dbReference>
<comment type="function">
    <text evidence="2">May play a role in septum formation.</text>
</comment>
<evidence type="ECO:0000313" key="5">
    <source>
        <dbReference type="Proteomes" id="UP000070675"/>
    </source>
</evidence>
<dbReference type="PATRIC" id="fig|1393034.3.peg.658"/>
<dbReference type="PANTHER" id="PTHR13696:SF52">
    <property type="entry name" value="PARA FAMILY PROTEIN CT_582"/>
    <property type="match status" value="1"/>
</dbReference>
<gene>
    <name evidence="4" type="ORF">HMPREF3192_00681</name>
</gene>
<dbReference type="STRING" id="1393034.HMPREF3192_00681"/>
<sequence>MQSSEIKRFNEEKDAKTVAIINQKGGVGKSTTAINLSTTLGESKRKILVVDLDPQGNTTSGFGINKEELETDIYDVLLNDSPIEENIIQTIEPQVFLVPATIQLAGAEIDLVSLKKREFLLKNKIAAIKDDFDLVLIDCPPSLGLLTINAFVASDSLIIPIQCEYYALEGVTKLLESMDMVRQSLNPDLEVLGVLMTMFDKRTTLSNQVVEEVRKYFGQKVFKTVIPRSVKIAEAPSHGLPITKYSRFNKAALAYTKLAKEVIRRG</sequence>
<dbReference type="InterPro" id="IPR027417">
    <property type="entry name" value="P-loop_NTPase"/>
</dbReference>